<name>A0A0B7FZR5_THACB</name>
<keyword evidence="2" id="KW-1185">Reference proteome</keyword>
<reference evidence="1 2" key="1">
    <citation type="submission" date="2014-11" db="EMBL/GenBank/DDBJ databases">
        <authorList>
            <person name="Wibberg Daniel"/>
        </authorList>
    </citation>
    <scope>NUCLEOTIDE SEQUENCE [LARGE SCALE GENOMIC DNA]</scope>
    <source>
        <strain evidence="1">Rhizoctonia solani AG1-IB 7/3/14</strain>
    </source>
</reference>
<organism evidence="1 2">
    <name type="scientific">Thanatephorus cucumeris (strain AG1-IB / isolate 7/3/14)</name>
    <name type="common">Lettuce bottom rot fungus</name>
    <name type="synonym">Rhizoctonia solani</name>
    <dbReference type="NCBI Taxonomy" id="1108050"/>
    <lineage>
        <taxon>Eukaryota</taxon>
        <taxon>Fungi</taxon>
        <taxon>Dikarya</taxon>
        <taxon>Basidiomycota</taxon>
        <taxon>Agaricomycotina</taxon>
        <taxon>Agaricomycetes</taxon>
        <taxon>Cantharellales</taxon>
        <taxon>Ceratobasidiaceae</taxon>
        <taxon>Rhizoctonia</taxon>
        <taxon>Rhizoctonia solani AG-1</taxon>
    </lineage>
</organism>
<evidence type="ECO:0000313" key="2">
    <source>
        <dbReference type="Proteomes" id="UP000059188"/>
    </source>
</evidence>
<dbReference type="Proteomes" id="UP000059188">
    <property type="component" value="Unassembled WGS sequence"/>
</dbReference>
<dbReference type="AlphaFoldDB" id="A0A0B7FZR5"/>
<protein>
    <submittedName>
        <fullName evidence="1">Uncharacterized protein</fullName>
    </submittedName>
</protein>
<proteinExistence type="predicted"/>
<dbReference type="EMBL" id="LN679166">
    <property type="protein sequence ID" value="CEL62349.1"/>
    <property type="molecule type" value="Genomic_DNA"/>
</dbReference>
<sequence length="100" mass="11516">MRAHGFLTTRRLSSTDGFFDHPIRHQIFPTSSSTHFNLNTKQIGGRALFATTSPFSKLLLRHFLLEYNSPLRSAANIPSRAQWLRCKSLRKHATYRLSVM</sequence>
<gene>
    <name evidence="1" type="ORF">RSOLAG1IB_10402</name>
</gene>
<accession>A0A0B7FZR5</accession>
<evidence type="ECO:0000313" key="1">
    <source>
        <dbReference type="EMBL" id="CEL62349.1"/>
    </source>
</evidence>